<dbReference type="InterPro" id="IPR050250">
    <property type="entry name" value="Macrolide_Exporter_MacB"/>
</dbReference>
<evidence type="ECO:0000313" key="10">
    <source>
        <dbReference type="Proteomes" id="UP000218327"/>
    </source>
</evidence>
<evidence type="ECO:0000256" key="1">
    <source>
        <dbReference type="ARBA" id="ARBA00004651"/>
    </source>
</evidence>
<feature type="domain" description="ABC3 transporter permease C-terminal" evidence="8">
    <location>
        <begin position="285"/>
        <end position="397"/>
    </location>
</feature>
<keyword evidence="4 7" id="KW-1133">Transmembrane helix</keyword>
<accession>A0A2A5AH26</accession>
<sequence>MEIGPILRAMLRNKLGVVLVALQIAFTMTVIINAVFIINERSRLMARPSGLDEANLFYLSSIGFGDGFNEEISISDDLALLRQTPGIVNATVTNAIPVSGSGSGTAVRTTDDESQPQSFAAIYRVDEQAIDTMGLELIAGENFTASDILIRERNSATAASKTVISLAFAKVLYPDEEPGEILGRTIYQGANRPQQIVGVVSQLQAPWMGNSNVEQSMMVPENVSDGASIYLIRTEPGERDRLMVAAEELLVASNSNRIIRGLESLEQTRIDAYRIDSAMSNILWVLIITLVFITCAGIVGLAVFGINRRRKQIGTRRALGATQFQILRHFMIENFFITGIGVTLGAVLTIAFSILLTTNFNMPTMAWYYTPLGMIALILVGQISVLGPSAGAARIEPAIATRSI</sequence>
<comment type="similarity">
    <text evidence="6">Belongs to the ABC-4 integral membrane protein family.</text>
</comment>
<dbReference type="GO" id="GO:0051301">
    <property type="term" value="P:cell division"/>
    <property type="evidence" value="ECO:0007669"/>
    <property type="project" value="UniProtKB-KW"/>
</dbReference>
<proteinExistence type="inferred from homology"/>
<comment type="caution">
    <text evidence="9">The sequence shown here is derived from an EMBL/GenBank/DDBJ whole genome shotgun (WGS) entry which is preliminary data.</text>
</comment>
<evidence type="ECO:0000256" key="6">
    <source>
        <dbReference type="ARBA" id="ARBA00038076"/>
    </source>
</evidence>
<gene>
    <name evidence="9" type="ORF">COA96_16615</name>
</gene>
<evidence type="ECO:0000256" key="4">
    <source>
        <dbReference type="ARBA" id="ARBA00022989"/>
    </source>
</evidence>
<keyword evidence="5 7" id="KW-0472">Membrane</keyword>
<dbReference type="AlphaFoldDB" id="A0A2A5AH26"/>
<evidence type="ECO:0000256" key="5">
    <source>
        <dbReference type="ARBA" id="ARBA00023136"/>
    </source>
</evidence>
<dbReference type="InterPro" id="IPR003838">
    <property type="entry name" value="ABC3_permease_C"/>
</dbReference>
<dbReference type="EMBL" id="NVVJ01000098">
    <property type="protein sequence ID" value="PCJ18627.1"/>
    <property type="molecule type" value="Genomic_DNA"/>
</dbReference>
<organism evidence="9 10">
    <name type="scientific">SAR86 cluster bacterium</name>
    <dbReference type="NCBI Taxonomy" id="2030880"/>
    <lineage>
        <taxon>Bacteria</taxon>
        <taxon>Pseudomonadati</taxon>
        <taxon>Pseudomonadota</taxon>
        <taxon>Gammaproteobacteria</taxon>
        <taxon>SAR86 cluster</taxon>
    </lineage>
</organism>
<keyword evidence="9" id="KW-0132">Cell division</keyword>
<dbReference type="PANTHER" id="PTHR30572:SF4">
    <property type="entry name" value="ABC TRANSPORTER PERMEASE YTRF"/>
    <property type="match status" value="1"/>
</dbReference>
<evidence type="ECO:0000256" key="2">
    <source>
        <dbReference type="ARBA" id="ARBA00022475"/>
    </source>
</evidence>
<feature type="transmembrane region" description="Helical" evidence="7">
    <location>
        <begin position="368"/>
        <end position="387"/>
    </location>
</feature>
<dbReference type="Proteomes" id="UP000218327">
    <property type="component" value="Unassembled WGS sequence"/>
</dbReference>
<feature type="transmembrane region" description="Helical" evidence="7">
    <location>
        <begin position="282"/>
        <end position="306"/>
    </location>
</feature>
<dbReference type="Pfam" id="PF02687">
    <property type="entry name" value="FtsX"/>
    <property type="match status" value="1"/>
</dbReference>
<dbReference type="PANTHER" id="PTHR30572">
    <property type="entry name" value="MEMBRANE COMPONENT OF TRANSPORTER-RELATED"/>
    <property type="match status" value="1"/>
</dbReference>
<feature type="transmembrane region" description="Helical" evidence="7">
    <location>
        <begin position="15"/>
        <end position="38"/>
    </location>
</feature>
<protein>
    <submittedName>
        <fullName evidence="9">Cell division protein FtsX</fullName>
    </submittedName>
</protein>
<comment type="subcellular location">
    <subcellularLocation>
        <location evidence="1">Cell membrane</location>
        <topology evidence="1">Multi-pass membrane protein</topology>
    </subcellularLocation>
</comment>
<feature type="transmembrane region" description="Helical" evidence="7">
    <location>
        <begin position="335"/>
        <end position="356"/>
    </location>
</feature>
<keyword evidence="9" id="KW-0131">Cell cycle</keyword>
<dbReference type="GO" id="GO:0022857">
    <property type="term" value="F:transmembrane transporter activity"/>
    <property type="evidence" value="ECO:0007669"/>
    <property type="project" value="TreeGrafter"/>
</dbReference>
<name>A0A2A5AH26_9GAMM</name>
<evidence type="ECO:0000256" key="7">
    <source>
        <dbReference type="SAM" id="Phobius"/>
    </source>
</evidence>
<evidence type="ECO:0000259" key="8">
    <source>
        <dbReference type="Pfam" id="PF02687"/>
    </source>
</evidence>
<reference evidence="10" key="1">
    <citation type="submission" date="2017-08" db="EMBL/GenBank/DDBJ databases">
        <title>A dynamic microbial community with high functional redundancy inhabits the cold, oxic subseafloor aquifer.</title>
        <authorList>
            <person name="Tully B.J."/>
            <person name="Wheat C.G."/>
            <person name="Glazer B.T."/>
            <person name="Huber J.A."/>
        </authorList>
    </citation>
    <scope>NUCLEOTIDE SEQUENCE [LARGE SCALE GENOMIC DNA]</scope>
</reference>
<keyword evidence="3 7" id="KW-0812">Transmembrane</keyword>
<evidence type="ECO:0000313" key="9">
    <source>
        <dbReference type="EMBL" id="PCJ18627.1"/>
    </source>
</evidence>
<dbReference type="GO" id="GO:0005886">
    <property type="term" value="C:plasma membrane"/>
    <property type="evidence" value="ECO:0007669"/>
    <property type="project" value="UniProtKB-SubCell"/>
</dbReference>
<keyword evidence="2" id="KW-1003">Cell membrane</keyword>
<evidence type="ECO:0000256" key="3">
    <source>
        <dbReference type="ARBA" id="ARBA00022692"/>
    </source>
</evidence>